<dbReference type="Pfam" id="PF00188">
    <property type="entry name" value="CAP"/>
    <property type="match status" value="1"/>
</dbReference>
<comment type="caution">
    <text evidence="3">The sequence shown here is derived from an EMBL/GenBank/DDBJ whole genome shotgun (WGS) entry which is preliminary data.</text>
</comment>
<evidence type="ECO:0000259" key="2">
    <source>
        <dbReference type="Pfam" id="PF00188"/>
    </source>
</evidence>
<keyword evidence="4" id="KW-1185">Reference proteome</keyword>
<keyword evidence="1" id="KW-0732">Signal</keyword>
<name>A0A5C8V969_9FLAO</name>
<dbReference type="Gene3D" id="3.40.33.10">
    <property type="entry name" value="CAP"/>
    <property type="match status" value="1"/>
</dbReference>
<feature type="signal peptide" evidence="1">
    <location>
        <begin position="1"/>
        <end position="26"/>
    </location>
</feature>
<dbReference type="EMBL" id="VRUR01000001">
    <property type="protein sequence ID" value="TXN37903.1"/>
    <property type="molecule type" value="Genomic_DNA"/>
</dbReference>
<dbReference type="PANTHER" id="PTHR31157:SF1">
    <property type="entry name" value="SCP DOMAIN-CONTAINING PROTEIN"/>
    <property type="match status" value="1"/>
</dbReference>
<dbReference type="RefSeq" id="WP_147742279.1">
    <property type="nucleotide sequence ID" value="NZ_VRUR01000001.1"/>
</dbReference>
<evidence type="ECO:0000313" key="4">
    <source>
        <dbReference type="Proteomes" id="UP000321456"/>
    </source>
</evidence>
<dbReference type="AlphaFoldDB" id="A0A5C8V969"/>
<dbReference type="SUPFAM" id="SSF55797">
    <property type="entry name" value="PR-1-like"/>
    <property type="match status" value="1"/>
</dbReference>
<feature type="domain" description="SCP" evidence="2">
    <location>
        <begin position="54"/>
        <end position="166"/>
    </location>
</feature>
<dbReference type="InterPro" id="IPR035940">
    <property type="entry name" value="CAP_sf"/>
</dbReference>
<gene>
    <name evidence="3" type="ORF">FVB32_06325</name>
</gene>
<evidence type="ECO:0000313" key="3">
    <source>
        <dbReference type="EMBL" id="TXN37903.1"/>
    </source>
</evidence>
<dbReference type="Proteomes" id="UP000321456">
    <property type="component" value="Unassembled WGS sequence"/>
</dbReference>
<organism evidence="3 4">
    <name type="scientific">Flagellimonas hymeniacidonis</name>
    <dbReference type="NCBI Taxonomy" id="2603628"/>
    <lineage>
        <taxon>Bacteria</taxon>
        <taxon>Pseudomonadati</taxon>
        <taxon>Bacteroidota</taxon>
        <taxon>Flavobacteriia</taxon>
        <taxon>Flavobacteriales</taxon>
        <taxon>Flavobacteriaceae</taxon>
        <taxon>Flagellimonas</taxon>
    </lineage>
</organism>
<evidence type="ECO:0000256" key="1">
    <source>
        <dbReference type="SAM" id="SignalP"/>
    </source>
</evidence>
<accession>A0A5C8V969</accession>
<feature type="chain" id="PRO_5023145356" evidence="1">
    <location>
        <begin position="27"/>
        <end position="170"/>
    </location>
</feature>
<dbReference type="InterPro" id="IPR014044">
    <property type="entry name" value="CAP_dom"/>
</dbReference>
<dbReference type="PANTHER" id="PTHR31157">
    <property type="entry name" value="SCP DOMAIN-CONTAINING PROTEIN"/>
    <property type="match status" value="1"/>
</dbReference>
<protein>
    <submittedName>
        <fullName evidence="3">CAP domain-containing protein</fullName>
    </submittedName>
</protein>
<dbReference type="CDD" id="cd05379">
    <property type="entry name" value="CAP_bacterial"/>
    <property type="match status" value="1"/>
</dbReference>
<reference evidence="3 4" key="1">
    <citation type="submission" date="2019-08" db="EMBL/GenBank/DDBJ databases">
        <title>Professor.</title>
        <authorList>
            <person name="Park J.S."/>
        </authorList>
    </citation>
    <scope>NUCLEOTIDE SEQUENCE [LARGE SCALE GENOMIC DNA]</scope>
    <source>
        <strain evidence="3 4">176CP5-101</strain>
    </source>
</reference>
<proteinExistence type="predicted"/>
<sequence length="170" mass="19124">MKKVYYLSLVVGLTIIFSMCSKTSTAEEEKQLTEAFLENEKIVIDPSKMEEELFNLVNEHRLSIGASQLQNSSSSYVHAQEHSNYMISQNELSHDNFDARASKIALEINAVNVSENVARYYSTASAMLNGWLNSASHKSTLEGEFTHATLNVELDKNGRAYCTQIFMKVD</sequence>